<dbReference type="PROSITE" id="PS50280">
    <property type="entry name" value="SET"/>
    <property type="match status" value="1"/>
</dbReference>
<keyword evidence="3" id="KW-0489">Methyltransferase</keyword>
<evidence type="ECO:0000256" key="6">
    <source>
        <dbReference type="ARBA" id="ARBA00022723"/>
    </source>
</evidence>
<dbReference type="PROSITE" id="PS50868">
    <property type="entry name" value="POST_SET"/>
    <property type="match status" value="1"/>
</dbReference>
<evidence type="ECO:0000256" key="2">
    <source>
        <dbReference type="ARBA" id="ARBA00022454"/>
    </source>
</evidence>
<keyword evidence="7" id="KW-0862">Zinc</keyword>
<dbReference type="GO" id="GO:0005634">
    <property type="term" value="C:nucleus"/>
    <property type="evidence" value="ECO:0007669"/>
    <property type="project" value="InterPro"/>
</dbReference>
<evidence type="ECO:0000259" key="8">
    <source>
        <dbReference type="PROSITE" id="PS50280"/>
    </source>
</evidence>
<dbReference type="InterPro" id="IPR050973">
    <property type="entry name" value="H3K9_Histone-Lys_N-MTase"/>
</dbReference>
<dbReference type="Pfam" id="PF05033">
    <property type="entry name" value="Pre-SET"/>
    <property type="match status" value="1"/>
</dbReference>
<feature type="domain" description="SET" evidence="8">
    <location>
        <begin position="90"/>
        <end position="229"/>
    </location>
</feature>
<dbReference type="GO" id="GO:0042054">
    <property type="term" value="F:histone methyltransferase activity"/>
    <property type="evidence" value="ECO:0007669"/>
    <property type="project" value="InterPro"/>
</dbReference>
<dbReference type="GO" id="GO:0005694">
    <property type="term" value="C:chromosome"/>
    <property type="evidence" value="ECO:0007669"/>
    <property type="project" value="UniProtKB-SubCell"/>
</dbReference>
<organism evidence="11">
    <name type="scientific">Mesocestoides corti</name>
    <name type="common">Flatworm</name>
    <dbReference type="NCBI Taxonomy" id="53468"/>
    <lineage>
        <taxon>Eukaryota</taxon>
        <taxon>Metazoa</taxon>
        <taxon>Spiralia</taxon>
        <taxon>Lophotrochozoa</taxon>
        <taxon>Platyhelminthes</taxon>
        <taxon>Cestoda</taxon>
        <taxon>Eucestoda</taxon>
        <taxon>Cyclophyllidea</taxon>
        <taxon>Mesocestoididae</taxon>
        <taxon>Mesocestoides</taxon>
    </lineage>
</organism>
<name>A0A5K3F1V1_MESCO</name>
<dbReference type="WBParaSite" id="MCU_004764-RA">
    <property type="protein sequence ID" value="MCU_004764-RA"/>
    <property type="gene ID" value="MCU_004764"/>
</dbReference>
<dbReference type="InterPro" id="IPR046341">
    <property type="entry name" value="SET_dom_sf"/>
</dbReference>
<dbReference type="AlphaFoldDB" id="A0A5K3F1V1"/>
<keyword evidence="5" id="KW-0949">S-adenosyl-L-methionine</keyword>
<dbReference type="Pfam" id="PF00856">
    <property type="entry name" value="SET"/>
    <property type="match status" value="1"/>
</dbReference>
<dbReference type="SMART" id="SM00317">
    <property type="entry name" value="SET"/>
    <property type="match status" value="1"/>
</dbReference>
<evidence type="ECO:0000256" key="5">
    <source>
        <dbReference type="ARBA" id="ARBA00022691"/>
    </source>
</evidence>
<dbReference type="PANTHER" id="PTHR46223:SF3">
    <property type="entry name" value="HISTONE-LYSINE N-METHYLTRANSFERASE SET-23"/>
    <property type="match status" value="1"/>
</dbReference>
<proteinExistence type="predicted"/>
<dbReference type="InterPro" id="IPR001214">
    <property type="entry name" value="SET_dom"/>
</dbReference>
<evidence type="ECO:0000259" key="9">
    <source>
        <dbReference type="PROSITE" id="PS50867"/>
    </source>
</evidence>
<accession>A0A5K3F1V1</accession>
<protein>
    <submittedName>
        <fullName evidence="11">SET domain-containing protein</fullName>
    </submittedName>
</protein>
<keyword evidence="4" id="KW-0808">Transferase</keyword>
<keyword evidence="6" id="KW-0479">Metal-binding</keyword>
<dbReference type="PANTHER" id="PTHR46223">
    <property type="entry name" value="HISTONE-LYSINE N-METHYLTRANSFERASE SUV39H"/>
    <property type="match status" value="1"/>
</dbReference>
<dbReference type="PROSITE" id="PS50867">
    <property type="entry name" value="PRE_SET"/>
    <property type="match status" value="1"/>
</dbReference>
<comment type="subcellular location">
    <subcellularLocation>
        <location evidence="1">Chromosome</location>
    </subcellularLocation>
</comment>
<evidence type="ECO:0000256" key="3">
    <source>
        <dbReference type="ARBA" id="ARBA00022603"/>
    </source>
</evidence>
<dbReference type="InterPro" id="IPR003616">
    <property type="entry name" value="Post-SET_dom"/>
</dbReference>
<dbReference type="GO" id="GO:0008270">
    <property type="term" value="F:zinc ion binding"/>
    <property type="evidence" value="ECO:0007669"/>
    <property type="project" value="InterPro"/>
</dbReference>
<evidence type="ECO:0000256" key="7">
    <source>
        <dbReference type="ARBA" id="ARBA00022833"/>
    </source>
</evidence>
<evidence type="ECO:0000256" key="1">
    <source>
        <dbReference type="ARBA" id="ARBA00004286"/>
    </source>
</evidence>
<dbReference type="SUPFAM" id="SSF82199">
    <property type="entry name" value="SET domain"/>
    <property type="match status" value="1"/>
</dbReference>
<keyword evidence="2" id="KW-0158">Chromosome</keyword>
<dbReference type="GO" id="GO:0032259">
    <property type="term" value="P:methylation"/>
    <property type="evidence" value="ECO:0007669"/>
    <property type="project" value="UniProtKB-KW"/>
</dbReference>
<dbReference type="Gene3D" id="2.170.270.10">
    <property type="entry name" value="SET domain"/>
    <property type="match status" value="1"/>
</dbReference>
<feature type="domain" description="Pre-SET" evidence="9">
    <location>
        <begin position="17"/>
        <end position="85"/>
    </location>
</feature>
<feature type="domain" description="Post-SET" evidence="10">
    <location>
        <begin position="239"/>
        <end position="255"/>
    </location>
</feature>
<evidence type="ECO:0000259" key="10">
    <source>
        <dbReference type="PROSITE" id="PS50868"/>
    </source>
</evidence>
<dbReference type="InterPro" id="IPR007728">
    <property type="entry name" value="Pre-SET_dom"/>
</dbReference>
<sequence>MNYNSEVPSYAFTSPHPGCDCYGYCVDASVCACLQLSQGPNYSQSERTLLQLQVPQGRFQRPVFECSSQCACKLGTCRNRLVQYFKDDTSALHLFTAGEKGLGVRATRDIRQGEFVCAFSGYHTSQMTAKIISDAQYSIWNHVYVMIVREFIGENIHPVFESAVDGACEAIDNCAPHPLTRWPPSAFINHSCQPNMTVIPVRIESSKAYLTLFAIRDIREGEELTYDYTERSREVGGQTDRNCLCGSSSCRGFLPNCI</sequence>
<evidence type="ECO:0000256" key="4">
    <source>
        <dbReference type="ARBA" id="ARBA00022679"/>
    </source>
</evidence>
<reference evidence="11" key="1">
    <citation type="submission" date="2019-11" db="UniProtKB">
        <authorList>
            <consortium name="WormBaseParasite"/>
        </authorList>
    </citation>
    <scope>IDENTIFICATION</scope>
</reference>
<evidence type="ECO:0000313" key="11">
    <source>
        <dbReference type="WBParaSite" id="MCU_004764-RA"/>
    </source>
</evidence>